<dbReference type="AlphaFoldDB" id="A0A5C7WJ66"/>
<feature type="signal peptide" evidence="1">
    <location>
        <begin position="1"/>
        <end position="18"/>
    </location>
</feature>
<dbReference type="STRING" id="1122236.GCA_000378225_01357"/>
<sequence>MKWSLLLAGLLLSANAWAHGPTPQKTDESIQVGASAEAVWKRISAPCGLAQWHPQVTACEAVGDKQQKLTLKNGKQLLQEIDEVSAADMTVAYRLSGDIDLEALPVSSLNGKIKVSADGSNAKVVWTARYYRAFTGNEPPAGQDDESAKNAVDSFVKEGLQGLKDGRNAAAASSTKGWRQKVCVALRPLFKSVGMSVCA</sequence>
<name>A0A5C7WJ66_METME</name>
<gene>
    <name evidence="2" type="ORF">E6Q51_04100</name>
</gene>
<dbReference type="SUPFAM" id="SSF55961">
    <property type="entry name" value="Bet v1-like"/>
    <property type="match status" value="1"/>
</dbReference>
<dbReference type="CDD" id="cd07821">
    <property type="entry name" value="PYR_PYL_RCAR_like"/>
    <property type="match status" value="1"/>
</dbReference>
<dbReference type="EMBL" id="SSGG01000067">
    <property type="protein sequence ID" value="TXI37089.1"/>
    <property type="molecule type" value="Genomic_DNA"/>
</dbReference>
<feature type="chain" id="PRO_5023005371" evidence="1">
    <location>
        <begin position="19"/>
        <end position="199"/>
    </location>
</feature>
<evidence type="ECO:0000313" key="3">
    <source>
        <dbReference type="Proteomes" id="UP000321374"/>
    </source>
</evidence>
<evidence type="ECO:0000313" key="2">
    <source>
        <dbReference type="EMBL" id="TXI37089.1"/>
    </source>
</evidence>
<dbReference type="PANTHER" id="PTHR39332">
    <property type="entry name" value="BLL4707 PROTEIN"/>
    <property type="match status" value="1"/>
</dbReference>
<dbReference type="InterPro" id="IPR023393">
    <property type="entry name" value="START-like_dom_sf"/>
</dbReference>
<dbReference type="PANTHER" id="PTHR39332:SF7">
    <property type="entry name" value="SRPBCC FAMILY PROTEIN"/>
    <property type="match status" value="1"/>
</dbReference>
<proteinExistence type="predicted"/>
<dbReference type="InterPro" id="IPR019587">
    <property type="entry name" value="Polyketide_cyclase/dehydratase"/>
</dbReference>
<keyword evidence="1" id="KW-0732">Signal</keyword>
<dbReference type="Pfam" id="PF10604">
    <property type="entry name" value="Polyketide_cyc2"/>
    <property type="match status" value="1"/>
</dbReference>
<protein>
    <submittedName>
        <fullName evidence="2">SRPBCC family protein</fullName>
    </submittedName>
</protein>
<evidence type="ECO:0000256" key="1">
    <source>
        <dbReference type="SAM" id="SignalP"/>
    </source>
</evidence>
<dbReference type="Proteomes" id="UP000321374">
    <property type="component" value="Unassembled WGS sequence"/>
</dbReference>
<reference evidence="2 3" key="1">
    <citation type="submission" date="2018-09" db="EMBL/GenBank/DDBJ databases">
        <title>Metagenome Assembled Genomes from an Advanced Water Purification Facility.</title>
        <authorList>
            <person name="Stamps B.W."/>
            <person name="Spear J.R."/>
        </authorList>
    </citation>
    <scope>NUCLEOTIDE SEQUENCE [LARGE SCALE GENOMIC DNA]</scope>
    <source>
        <strain evidence="2">Bin_42_2</strain>
    </source>
</reference>
<dbReference type="Gene3D" id="3.30.530.20">
    <property type="match status" value="1"/>
</dbReference>
<accession>A0A5C7WJ66</accession>
<organism evidence="2 3">
    <name type="scientific">Methylophilus methylotrophus</name>
    <name type="common">Bacterium W3A1</name>
    <dbReference type="NCBI Taxonomy" id="17"/>
    <lineage>
        <taxon>Bacteria</taxon>
        <taxon>Pseudomonadati</taxon>
        <taxon>Pseudomonadota</taxon>
        <taxon>Betaproteobacteria</taxon>
        <taxon>Nitrosomonadales</taxon>
        <taxon>Methylophilaceae</taxon>
        <taxon>Methylophilus</taxon>
    </lineage>
</organism>
<comment type="caution">
    <text evidence="2">The sequence shown here is derived from an EMBL/GenBank/DDBJ whole genome shotgun (WGS) entry which is preliminary data.</text>
</comment>